<keyword evidence="3" id="KW-1185">Reference proteome</keyword>
<feature type="compositionally biased region" description="Polar residues" evidence="1">
    <location>
        <begin position="392"/>
        <end position="413"/>
    </location>
</feature>
<gene>
    <name evidence="2" type="ORF">ASB58_06965</name>
</gene>
<dbReference type="Pfam" id="PF04860">
    <property type="entry name" value="Phage_portal"/>
    <property type="match status" value="1"/>
</dbReference>
<accession>A0A395RAC9</accession>
<reference evidence="2 3" key="1">
    <citation type="journal article" date="2018" name="Syst. Appl. Microbiol.">
        <title>Pseudomonas gallaeciensis sp. nov., isolated from crude-oil-contaminated intertidal sand samples after the Prestige oil spill.</title>
        <authorList>
            <person name="Mulet M."/>
            <person name="Sanchez D."/>
            <person name="Rodriguez A.C."/>
            <person name="Nogales B."/>
            <person name="Bosch R."/>
            <person name="Busquets A."/>
            <person name="Gomila M."/>
            <person name="Lalucat J."/>
            <person name="Garcia-Valdes E."/>
        </authorList>
    </citation>
    <scope>NUCLEOTIDE SEQUENCE [LARGE SCALE GENOMIC DNA]</scope>
    <source>
        <strain evidence="2 3">V113</strain>
    </source>
</reference>
<proteinExistence type="predicted"/>
<sequence>MKNQQKKPGRIKAAFQSWLGVPVGLTEEAFWTYFGKTEAGQQINERTVMQLSTVWACVRLIAETISTLPLGLYERTGAGRVEARNHPLYSLIHSYPNAESTASVFWESMIVSMLLRDGGFAERKFIGNREVALVFLDRRRLSISRDSRGNREFRYTERNGTQRIIPESRIFRIPGFTLDGCWGVSAIEYGATVFGSALAASTAANGTFERGLSPTVAFSMQQVLKPDQRKEFRENLKEISGAINAGKSPLLEGGMDAKVIGINPKDAQLLESRAFSVEEICRWFRVPPFMVGHSEKSTSWGTGIEQQMIGFLTFTLRPWLTRIEQHINKDLLSPVDRQRYYAEFSIEGLLRADSAGRAEFLSKMVDHGLMTRDEGRQKENLPPKGGNADKLTVQTAMTTIDQLGQPQGTNNGP</sequence>
<evidence type="ECO:0000313" key="3">
    <source>
        <dbReference type="Proteomes" id="UP000265411"/>
    </source>
</evidence>
<dbReference type="NCBIfam" id="TIGR01537">
    <property type="entry name" value="portal_HK97"/>
    <property type="match status" value="1"/>
</dbReference>
<evidence type="ECO:0000313" key="2">
    <source>
        <dbReference type="EMBL" id="RGP57066.1"/>
    </source>
</evidence>
<comment type="caution">
    <text evidence="2">The sequence shown here is derived from an EMBL/GenBank/DDBJ whole genome shotgun (WGS) entry which is preliminary data.</text>
</comment>
<dbReference type="EMBL" id="LMAZ01000001">
    <property type="protein sequence ID" value="RGP57066.1"/>
    <property type="molecule type" value="Genomic_DNA"/>
</dbReference>
<name>A0A395RAC9_9PSED</name>
<dbReference type="RefSeq" id="WP_118129802.1">
    <property type="nucleotide sequence ID" value="NZ_LMAZ01000001.1"/>
</dbReference>
<dbReference type="AlphaFoldDB" id="A0A395RAC9"/>
<dbReference type="Proteomes" id="UP000265411">
    <property type="component" value="Unassembled WGS sequence"/>
</dbReference>
<feature type="compositionally biased region" description="Basic and acidic residues" evidence="1">
    <location>
        <begin position="371"/>
        <end position="381"/>
    </location>
</feature>
<organism evidence="2 3">
    <name type="scientific">Pseudomonas abyssi</name>
    <dbReference type="NCBI Taxonomy" id="170540"/>
    <lineage>
        <taxon>Bacteria</taxon>
        <taxon>Pseudomonadati</taxon>
        <taxon>Pseudomonadota</taxon>
        <taxon>Gammaproteobacteria</taxon>
        <taxon>Pseudomonadales</taxon>
        <taxon>Pseudomonadaceae</taxon>
        <taxon>Pseudomonas</taxon>
    </lineage>
</organism>
<feature type="region of interest" description="Disordered" evidence="1">
    <location>
        <begin position="371"/>
        <end position="413"/>
    </location>
</feature>
<dbReference type="OrthoDB" id="9765386at2"/>
<dbReference type="InterPro" id="IPR006944">
    <property type="entry name" value="Phage/GTA_portal"/>
</dbReference>
<dbReference type="InterPro" id="IPR006427">
    <property type="entry name" value="Portal_HK97"/>
</dbReference>
<evidence type="ECO:0000256" key="1">
    <source>
        <dbReference type="SAM" id="MobiDB-lite"/>
    </source>
</evidence>
<protein>
    <submittedName>
        <fullName evidence="2">Portal protein</fullName>
    </submittedName>
</protein>